<dbReference type="PANTHER" id="PTHR31438">
    <property type="entry name" value="LYSINE N-ACYLTRANSFERASE C17G9.06C-RELATED"/>
    <property type="match status" value="1"/>
</dbReference>
<dbReference type="PANTHER" id="PTHR31438:SF1">
    <property type="entry name" value="LYSINE N-ACYLTRANSFERASE C17G9.06C-RELATED"/>
    <property type="match status" value="1"/>
</dbReference>
<keyword evidence="4" id="KW-0046">Antibiotic resistance</keyword>
<evidence type="ECO:0000256" key="4">
    <source>
        <dbReference type="ARBA" id="ARBA00023251"/>
    </source>
</evidence>
<keyword evidence="8" id="KW-0012">Acyltransferase</keyword>
<dbReference type="Pfam" id="PF13523">
    <property type="entry name" value="Acetyltransf_8"/>
    <property type="match status" value="1"/>
</dbReference>
<protein>
    <recommendedName>
        <fullName evidence="3">Lysine N-acyltransferase MbtK</fullName>
    </recommendedName>
    <alternativeName>
        <fullName evidence="5">Mycobactin synthase protein K</fullName>
    </alternativeName>
</protein>
<organism evidence="8 9">
    <name type="scientific">Streptomyces evansiae</name>
    <dbReference type="NCBI Taxonomy" id="3075535"/>
    <lineage>
        <taxon>Bacteria</taxon>
        <taxon>Bacillati</taxon>
        <taxon>Actinomycetota</taxon>
        <taxon>Actinomycetes</taxon>
        <taxon>Kitasatosporales</taxon>
        <taxon>Streptomycetaceae</taxon>
        <taxon>Streptomyces</taxon>
    </lineage>
</organism>
<evidence type="ECO:0000256" key="5">
    <source>
        <dbReference type="ARBA" id="ARBA00031122"/>
    </source>
</evidence>
<dbReference type="GO" id="GO:0046677">
    <property type="term" value="P:response to antibiotic"/>
    <property type="evidence" value="ECO:0007669"/>
    <property type="project" value="UniProtKB-KW"/>
</dbReference>
<comment type="caution">
    <text evidence="8">The sequence shown here is derived from an EMBL/GenBank/DDBJ whole genome shotgun (WGS) entry which is preliminary data.</text>
</comment>
<accession>A0ABD5E3R2</accession>
<evidence type="ECO:0000313" key="9">
    <source>
        <dbReference type="Proteomes" id="UP001183607"/>
    </source>
</evidence>
<evidence type="ECO:0000256" key="1">
    <source>
        <dbReference type="ARBA" id="ARBA00003818"/>
    </source>
</evidence>
<feature type="region of interest" description="Disordered" evidence="6">
    <location>
        <begin position="1"/>
        <end position="51"/>
    </location>
</feature>
<dbReference type="SUPFAM" id="SSF55729">
    <property type="entry name" value="Acyl-CoA N-acyltransferases (Nat)"/>
    <property type="match status" value="1"/>
</dbReference>
<dbReference type="EMBL" id="JAVRER010000013">
    <property type="protein sequence ID" value="MDT0416089.1"/>
    <property type="molecule type" value="Genomic_DNA"/>
</dbReference>
<evidence type="ECO:0000313" key="8">
    <source>
        <dbReference type="EMBL" id="MDT0416089.1"/>
    </source>
</evidence>
<feature type="domain" description="N-acetyltransferase" evidence="7">
    <location>
        <begin position="59"/>
        <end position="224"/>
    </location>
</feature>
<gene>
    <name evidence="8" type="ORF">RM574_11365</name>
</gene>
<proteinExistence type="predicted"/>
<dbReference type="RefSeq" id="WP_311676974.1">
    <property type="nucleotide sequence ID" value="NZ_JAVRER010000013.1"/>
</dbReference>
<comment type="function">
    <text evidence="1">Acyltransferase required for the direct transfer of medium- to long-chain fatty acyl moieties from a carrier protein (MbtL) on to the epsilon-amino group of lysine residue in the mycobactin core.</text>
</comment>
<evidence type="ECO:0000259" key="7">
    <source>
        <dbReference type="PROSITE" id="PS51186"/>
    </source>
</evidence>
<dbReference type="GO" id="GO:0016746">
    <property type="term" value="F:acyltransferase activity"/>
    <property type="evidence" value="ECO:0007669"/>
    <property type="project" value="UniProtKB-KW"/>
</dbReference>
<sequence>MPTADTPVAGPAPGAADSEAPGPGIAGAGRPGPYPEVATPPTDAPPGDWAPVPAPHGLFRLRPVALPRDLVLIARWMNDPEVAAFWELAGPPEVTEAHVRAQTDGDGRSVPCLGLLDGRPMSYWEIYRADHDVLTPYYPARPYDVGIHLLLGGGTDRGRGLGTELLRAVTSLILAHRPCATRVLAEPDVRNVRSVAAFLRAGYRKDRELELPGKRAALMIRDRAPTPPA</sequence>
<dbReference type="Gene3D" id="3.40.630.30">
    <property type="match status" value="1"/>
</dbReference>
<keyword evidence="8" id="KW-0808">Transferase</keyword>
<reference evidence="9" key="1">
    <citation type="submission" date="2023-07" db="EMBL/GenBank/DDBJ databases">
        <title>30 novel species of actinomycetes from the DSMZ collection.</title>
        <authorList>
            <person name="Nouioui I."/>
        </authorList>
    </citation>
    <scope>NUCLEOTIDE SEQUENCE [LARGE SCALE GENOMIC DNA]</scope>
    <source>
        <strain evidence="9">DSM 41982</strain>
    </source>
</reference>
<dbReference type="Proteomes" id="UP001183607">
    <property type="component" value="Unassembled WGS sequence"/>
</dbReference>
<evidence type="ECO:0000256" key="2">
    <source>
        <dbReference type="ARBA" id="ARBA00005102"/>
    </source>
</evidence>
<dbReference type="AlphaFoldDB" id="A0ABD5E3R2"/>
<dbReference type="SMART" id="SM01006">
    <property type="entry name" value="AlcB"/>
    <property type="match status" value="1"/>
</dbReference>
<dbReference type="InterPro" id="IPR019432">
    <property type="entry name" value="Acyltransferase_MbtK/IucB-like"/>
</dbReference>
<dbReference type="InterPro" id="IPR016181">
    <property type="entry name" value="Acyl_CoA_acyltransferase"/>
</dbReference>
<dbReference type="PROSITE" id="PS51186">
    <property type="entry name" value="GNAT"/>
    <property type="match status" value="1"/>
</dbReference>
<name>A0ABD5E3R2_9ACTN</name>
<evidence type="ECO:0000256" key="6">
    <source>
        <dbReference type="SAM" id="MobiDB-lite"/>
    </source>
</evidence>
<comment type="pathway">
    <text evidence="2">Siderophore biosynthesis; mycobactin biosynthesis.</text>
</comment>
<evidence type="ECO:0000256" key="3">
    <source>
        <dbReference type="ARBA" id="ARBA00020586"/>
    </source>
</evidence>
<dbReference type="InterPro" id="IPR000182">
    <property type="entry name" value="GNAT_dom"/>
</dbReference>